<evidence type="ECO:0000256" key="1">
    <source>
        <dbReference type="ARBA" id="ARBA00022801"/>
    </source>
</evidence>
<evidence type="ECO:0000313" key="4">
    <source>
        <dbReference type="EMBL" id="MUB66369.1"/>
    </source>
</evidence>
<organism evidence="4 9">
    <name type="scientific">Hungatella hathewayi</name>
    <dbReference type="NCBI Taxonomy" id="154046"/>
    <lineage>
        <taxon>Bacteria</taxon>
        <taxon>Bacillati</taxon>
        <taxon>Bacillota</taxon>
        <taxon>Clostridia</taxon>
        <taxon>Lachnospirales</taxon>
        <taxon>Lachnospiraceae</taxon>
        <taxon>Hungatella</taxon>
    </lineage>
</organism>
<evidence type="ECO:0000259" key="2">
    <source>
        <dbReference type="Pfam" id="PF09588"/>
    </source>
</evidence>
<dbReference type="EMBL" id="QSSQ01000014">
    <property type="protein sequence ID" value="RGM03386.1"/>
    <property type="molecule type" value="Genomic_DNA"/>
</dbReference>
<dbReference type="OrthoDB" id="46225at2"/>
<reference evidence="7 8" key="1">
    <citation type="submission" date="2018-08" db="EMBL/GenBank/DDBJ databases">
        <title>A genome reference for cultivated species of the human gut microbiota.</title>
        <authorList>
            <person name="Zou Y."/>
            <person name="Xue W."/>
            <person name="Luo G."/>
        </authorList>
    </citation>
    <scope>NUCLEOTIDE SEQUENCE [LARGE SCALE GENOMIC DNA]</scope>
    <source>
        <strain evidence="6 7">TF05-11AC</strain>
        <strain evidence="5 8">TM09-12</strain>
    </source>
</reference>
<evidence type="ECO:0000313" key="6">
    <source>
        <dbReference type="EMBL" id="RGM03386.1"/>
    </source>
</evidence>
<gene>
    <name evidence="3" type="primary">yqaJ_4</name>
    <name evidence="3" type="ORF">CE91St55_40920</name>
    <name evidence="6" type="ORF">DXC39_15280</name>
    <name evidence="5" type="ORF">DXD79_21320</name>
    <name evidence="4" type="ORF">GNE07_25445</name>
</gene>
<dbReference type="Proteomes" id="UP000261257">
    <property type="component" value="Unassembled WGS sequence"/>
</dbReference>
<keyword evidence="4" id="KW-0540">Nuclease</keyword>
<proteinExistence type="predicted"/>
<keyword evidence="1" id="KW-0378">Hydrolase</keyword>
<dbReference type="SUPFAM" id="SSF52980">
    <property type="entry name" value="Restriction endonuclease-like"/>
    <property type="match status" value="1"/>
</dbReference>
<dbReference type="Gene3D" id="3.90.320.10">
    <property type="match status" value="1"/>
</dbReference>
<dbReference type="InterPro" id="IPR019080">
    <property type="entry name" value="YqaJ_viral_recombinase"/>
</dbReference>
<evidence type="ECO:0000313" key="8">
    <source>
        <dbReference type="Proteomes" id="UP000263014"/>
    </source>
</evidence>
<dbReference type="EMBL" id="WNME01000025">
    <property type="protein sequence ID" value="MUB66369.1"/>
    <property type="molecule type" value="Genomic_DNA"/>
</dbReference>
<dbReference type="Pfam" id="PF09588">
    <property type="entry name" value="YqaJ"/>
    <property type="match status" value="1"/>
</dbReference>
<dbReference type="InterPro" id="IPR011335">
    <property type="entry name" value="Restrct_endonuc-II-like"/>
</dbReference>
<keyword evidence="4" id="KW-0255">Endonuclease</keyword>
<dbReference type="RefSeq" id="WP_055650247.1">
    <property type="nucleotide sequence ID" value="NZ_BQNJ01000001.1"/>
</dbReference>
<dbReference type="Proteomes" id="UP001055091">
    <property type="component" value="Unassembled WGS sequence"/>
</dbReference>
<dbReference type="InterPro" id="IPR011604">
    <property type="entry name" value="PDDEXK-like_dom_sf"/>
</dbReference>
<comment type="caution">
    <text evidence="4">The sequence shown here is derived from an EMBL/GenBank/DDBJ whole genome shotgun (WGS) entry which is preliminary data.</text>
</comment>
<evidence type="ECO:0000313" key="5">
    <source>
        <dbReference type="EMBL" id="RGJ00361.1"/>
    </source>
</evidence>
<evidence type="ECO:0000313" key="3">
    <source>
        <dbReference type="EMBL" id="GKH02111.1"/>
    </source>
</evidence>
<reference evidence="4 9" key="2">
    <citation type="submission" date="2019-09" db="EMBL/GenBank/DDBJ databases">
        <title>Draft genome sequencing of Hungatella hathewayi 123Y-2.</title>
        <authorList>
            <person name="Lv Q."/>
            <person name="Li S."/>
        </authorList>
    </citation>
    <scope>NUCLEOTIDE SEQUENCE [LARGE SCALE GENOMIC DNA]</scope>
    <source>
        <strain evidence="4 9">123Y-2</strain>
    </source>
</reference>
<evidence type="ECO:0000313" key="9">
    <source>
        <dbReference type="Proteomes" id="UP000434223"/>
    </source>
</evidence>
<dbReference type="Proteomes" id="UP000263014">
    <property type="component" value="Unassembled WGS sequence"/>
</dbReference>
<dbReference type="NCBIfam" id="TIGR03033">
    <property type="entry name" value="phage_rel_nuc"/>
    <property type="match status" value="1"/>
</dbReference>
<feature type="domain" description="YqaJ viral recombinase" evidence="2">
    <location>
        <begin position="27"/>
        <end position="167"/>
    </location>
</feature>
<name>A0A174STX9_9FIRM</name>
<protein>
    <submittedName>
        <fullName evidence="4">Endonuclease</fullName>
    </submittedName>
</protein>
<sequence length="355" mass="41171">MGVSRAPDRKRHIPRVLVETEHLPEEEWLSYRRRGIGGSDVAAILGISPFRTARDLYYDKLNIVSVNDNEENWVAMAIGHLLEDLVGKIFQHKTGLNIYQVKKMFYHPKYPFMLADIDSFVTLPDGSTALLELKTTNYNARDKWWTDKKEIVPSYYEAQGRHYMSVMDIDRIFYCCLYGNNLNEVIIRELKRDLAYEEEMIFLEHEFWQNHVQAQVPPPYTENGDLIVKSVRSHVGNADESAPVITFDEHMAVKLMRFQELKKQKTAYEAPTKKVKNEMERLKGQMIAELGENCTAVCEQNGTSYTVTYNPVREPAISKDNLIRLKILYPEIYKEFVTVSESRRFRVAASSRKAA</sequence>
<dbReference type="Proteomes" id="UP000434223">
    <property type="component" value="Unassembled WGS sequence"/>
</dbReference>
<reference evidence="3" key="3">
    <citation type="submission" date="2022-01" db="EMBL/GenBank/DDBJ databases">
        <title>Novel bile acid biosynthetic pathways are enriched in the microbiome of centenarians.</title>
        <authorList>
            <person name="Sato Y."/>
            <person name="Atarashi K."/>
            <person name="Plichta R.D."/>
            <person name="Arai Y."/>
            <person name="Sasajima S."/>
            <person name="Kearney M.S."/>
            <person name="Suda W."/>
            <person name="Takeshita K."/>
            <person name="Sasaki T."/>
            <person name="Okamoto S."/>
            <person name="Skelly N.A."/>
            <person name="Okamura Y."/>
            <person name="Vlamakis H."/>
            <person name="Li Y."/>
            <person name="Tanoue T."/>
            <person name="Takei H."/>
            <person name="Nittono H."/>
            <person name="Narushima S."/>
            <person name="Irie J."/>
            <person name="Itoh H."/>
            <person name="Moriya K."/>
            <person name="Sugiura Y."/>
            <person name="Suematsu M."/>
            <person name="Moritoki N."/>
            <person name="Shibata S."/>
            <person name="Littman R.D."/>
            <person name="Fischbach A.M."/>
            <person name="Uwamino Y."/>
            <person name="Inoue T."/>
            <person name="Honda A."/>
            <person name="Hattori M."/>
            <person name="Murai T."/>
            <person name="Xavier J.R."/>
            <person name="Hirose N."/>
            <person name="Honda K."/>
        </authorList>
    </citation>
    <scope>NUCLEOTIDE SEQUENCE</scope>
    <source>
        <strain evidence="3">CE91-St55</strain>
    </source>
</reference>
<evidence type="ECO:0000313" key="7">
    <source>
        <dbReference type="Proteomes" id="UP000261257"/>
    </source>
</evidence>
<dbReference type="GO" id="GO:0004519">
    <property type="term" value="F:endonuclease activity"/>
    <property type="evidence" value="ECO:0007669"/>
    <property type="project" value="UniProtKB-KW"/>
</dbReference>
<dbReference type="InterPro" id="IPR017482">
    <property type="entry name" value="Lambda-type_endonuclease"/>
</dbReference>
<dbReference type="AlphaFoldDB" id="A0A174STX9"/>
<dbReference type="GO" id="GO:0016787">
    <property type="term" value="F:hydrolase activity"/>
    <property type="evidence" value="ECO:0007669"/>
    <property type="project" value="UniProtKB-KW"/>
</dbReference>
<dbReference type="EMBL" id="QSON01000011">
    <property type="protein sequence ID" value="RGJ00361.1"/>
    <property type="molecule type" value="Genomic_DNA"/>
</dbReference>
<dbReference type="EMBL" id="BQNJ01000001">
    <property type="protein sequence ID" value="GKH02111.1"/>
    <property type="molecule type" value="Genomic_DNA"/>
</dbReference>
<accession>A0A174STX9</accession>